<accession>A0A223KXH6</accession>
<dbReference type="PANTHER" id="PTHR34473">
    <property type="entry name" value="UPF0699 TRANSMEMBRANE PROTEIN YDBS"/>
    <property type="match status" value="1"/>
</dbReference>
<reference evidence="3 4" key="1">
    <citation type="submission" date="2016-12" db="EMBL/GenBank/DDBJ databases">
        <title>The whole genome sequencing and assembly of Bacillus cohnii DSM 6307T strain.</title>
        <authorList>
            <person name="Lee Y.-J."/>
            <person name="Yi H."/>
            <person name="Bahn Y.-S."/>
            <person name="Kim J.F."/>
            <person name="Lee D.-W."/>
        </authorList>
    </citation>
    <scope>NUCLEOTIDE SEQUENCE [LARGE SCALE GENOMIC DNA]</scope>
    <source>
        <strain evidence="3 4">DSM 6307</strain>
    </source>
</reference>
<keyword evidence="4" id="KW-1185">Reference proteome</keyword>
<keyword evidence="1" id="KW-0812">Transmembrane</keyword>
<evidence type="ECO:0000313" key="4">
    <source>
        <dbReference type="Proteomes" id="UP000215224"/>
    </source>
</evidence>
<keyword evidence="1" id="KW-1133">Transmembrane helix</keyword>
<proteinExistence type="predicted"/>
<dbReference type="STRING" id="1314751.GCA_001591425_02978"/>
<dbReference type="PANTHER" id="PTHR34473:SF2">
    <property type="entry name" value="UPF0699 TRANSMEMBRANE PROTEIN YDBT"/>
    <property type="match status" value="1"/>
</dbReference>
<evidence type="ECO:0000256" key="1">
    <source>
        <dbReference type="SAM" id="Phobius"/>
    </source>
</evidence>
<protein>
    <recommendedName>
        <fullName evidence="2">YdbS-like PH domain-containing protein</fullName>
    </recommendedName>
</protein>
<dbReference type="AlphaFoldDB" id="A0A223KXH6"/>
<gene>
    <name evidence="3" type="ORF">BC6307_24155</name>
</gene>
<feature type="domain" description="YdbS-like PH" evidence="2">
    <location>
        <begin position="72"/>
        <end position="148"/>
    </location>
</feature>
<sequence>MRPEPTQRIHRKALTVWRVIASLQAVFNLALLVGGIWAVRFFNWPTWIIYIAIAIFVISCVINIWILPTLKWRRWRYEIHEQEIELQHGIIVKKRTLIPMVRVQHVDTNQGPFLRYYKLATVHISTAAKMHEIPALGEEEADQVRDRISTLARVAEDDV</sequence>
<dbReference type="KEGG" id="bcoh:BC6307_24155"/>
<dbReference type="InterPro" id="IPR005182">
    <property type="entry name" value="YdbS-like_PH"/>
</dbReference>
<dbReference type="EMBL" id="CP018866">
    <property type="protein sequence ID" value="AST94123.1"/>
    <property type="molecule type" value="Genomic_DNA"/>
</dbReference>
<evidence type="ECO:0000313" key="3">
    <source>
        <dbReference type="EMBL" id="AST94123.1"/>
    </source>
</evidence>
<keyword evidence="1" id="KW-0472">Membrane</keyword>
<dbReference type="Proteomes" id="UP000215224">
    <property type="component" value="Chromosome"/>
</dbReference>
<organism evidence="3 4">
    <name type="scientific">Sutcliffiella cohnii</name>
    <dbReference type="NCBI Taxonomy" id="33932"/>
    <lineage>
        <taxon>Bacteria</taxon>
        <taxon>Bacillati</taxon>
        <taxon>Bacillota</taxon>
        <taxon>Bacilli</taxon>
        <taxon>Bacillales</taxon>
        <taxon>Bacillaceae</taxon>
        <taxon>Sutcliffiella</taxon>
    </lineage>
</organism>
<evidence type="ECO:0000259" key="2">
    <source>
        <dbReference type="Pfam" id="PF03703"/>
    </source>
</evidence>
<feature type="transmembrane region" description="Helical" evidence="1">
    <location>
        <begin position="47"/>
        <end position="67"/>
    </location>
</feature>
<dbReference type="Pfam" id="PF03703">
    <property type="entry name" value="bPH_2"/>
    <property type="match status" value="1"/>
</dbReference>
<feature type="transmembrane region" description="Helical" evidence="1">
    <location>
        <begin position="20"/>
        <end position="41"/>
    </location>
</feature>
<dbReference type="RefSeq" id="WP_066417758.1">
    <property type="nucleotide sequence ID" value="NZ_CP018866.1"/>
</dbReference>
<name>A0A223KXH6_9BACI</name>